<feature type="compositionally biased region" description="Polar residues" evidence="1">
    <location>
        <begin position="166"/>
        <end position="176"/>
    </location>
</feature>
<organism evidence="2 3">
    <name type="scientific">Phytophthora aleatoria</name>
    <dbReference type="NCBI Taxonomy" id="2496075"/>
    <lineage>
        <taxon>Eukaryota</taxon>
        <taxon>Sar</taxon>
        <taxon>Stramenopiles</taxon>
        <taxon>Oomycota</taxon>
        <taxon>Peronosporomycetes</taxon>
        <taxon>Peronosporales</taxon>
        <taxon>Peronosporaceae</taxon>
        <taxon>Phytophthora</taxon>
    </lineage>
</organism>
<reference evidence="2" key="1">
    <citation type="submission" date="2021-01" db="EMBL/GenBank/DDBJ databases">
        <title>Phytophthora aleatoria, a newly-described species from Pinus radiata is distinct from Phytophthora cactorum isolates based on comparative genomics.</title>
        <authorList>
            <person name="Mcdougal R."/>
            <person name="Panda P."/>
            <person name="Williams N."/>
            <person name="Studholme D.J."/>
        </authorList>
    </citation>
    <scope>NUCLEOTIDE SEQUENCE</scope>
    <source>
        <strain evidence="2">NZFS 4037</strain>
    </source>
</reference>
<name>A0A8J5M1U6_9STRA</name>
<protein>
    <submittedName>
        <fullName evidence="2">Uncharacterized protein</fullName>
    </submittedName>
</protein>
<dbReference type="EMBL" id="JAENGY010000632">
    <property type="protein sequence ID" value="KAG6959101.1"/>
    <property type="molecule type" value="Genomic_DNA"/>
</dbReference>
<proteinExistence type="predicted"/>
<accession>A0A8J5M1U6</accession>
<dbReference type="AlphaFoldDB" id="A0A8J5M1U6"/>
<dbReference type="Proteomes" id="UP000709295">
    <property type="component" value="Unassembled WGS sequence"/>
</dbReference>
<comment type="caution">
    <text evidence="2">The sequence shown here is derived from an EMBL/GenBank/DDBJ whole genome shotgun (WGS) entry which is preliminary data.</text>
</comment>
<evidence type="ECO:0000313" key="2">
    <source>
        <dbReference type="EMBL" id="KAG6959101.1"/>
    </source>
</evidence>
<sequence>MRKLFAAKALDTPPVVISTVEGITDRIRSLLARLLTISYLTNKTQSKIIIRMRLFMDFVSLLRAVEACTTARCRRRLPGIAGGVAAVPYKENSSEIDFMLLTASKVCYRDVLHNPMNVVIKLTMPLKMIKKQGSTNYTYAEQRRLLEIVQATARLTGKPWPRPTMQPKQQAGNEQVASACGGSLRV</sequence>
<gene>
    <name evidence="2" type="ORF">JG688_00010229</name>
</gene>
<evidence type="ECO:0000313" key="3">
    <source>
        <dbReference type="Proteomes" id="UP000709295"/>
    </source>
</evidence>
<keyword evidence="3" id="KW-1185">Reference proteome</keyword>
<feature type="region of interest" description="Disordered" evidence="1">
    <location>
        <begin position="157"/>
        <end position="186"/>
    </location>
</feature>
<evidence type="ECO:0000256" key="1">
    <source>
        <dbReference type="SAM" id="MobiDB-lite"/>
    </source>
</evidence>